<dbReference type="EMBL" id="CP022163">
    <property type="protein sequence ID" value="ATB27576.1"/>
    <property type="molecule type" value="Genomic_DNA"/>
</dbReference>
<proteinExistence type="predicted"/>
<dbReference type="Proteomes" id="UP000217289">
    <property type="component" value="Chromosome"/>
</dbReference>
<dbReference type="KEGG" id="mbd:MEBOL_001020"/>
<evidence type="ECO:0000313" key="3">
    <source>
        <dbReference type="Proteomes" id="UP000217289"/>
    </source>
</evidence>
<name>A0A250I9D4_9BACT</name>
<feature type="signal peptide" evidence="1">
    <location>
        <begin position="1"/>
        <end position="23"/>
    </location>
</feature>
<gene>
    <name evidence="2" type="ORF">MEBOL_001020</name>
</gene>
<accession>A0A250I9D4</accession>
<evidence type="ECO:0000256" key="1">
    <source>
        <dbReference type="SAM" id="SignalP"/>
    </source>
</evidence>
<reference evidence="2 3" key="1">
    <citation type="submission" date="2017-06" db="EMBL/GenBank/DDBJ databases">
        <authorList>
            <person name="Kim H.J."/>
            <person name="Triplett B.A."/>
        </authorList>
    </citation>
    <scope>NUCLEOTIDE SEQUENCE [LARGE SCALE GENOMIC DNA]</scope>
    <source>
        <strain evidence="2 3">DSM 14713</strain>
    </source>
</reference>
<feature type="chain" id="PRO_5013146056" description="Outer membrane protein beta-barrel domain-containing protein" evidence="1">
    <location>
        <begin position="24"/>
        <end position="177"/>
    </location>
</feature>
<organism evidence="2 3">
    <name type="scientific">Melittangium boletus DSM 14713</name>
    <dbReference type="NCBI Taxonomy" id="1294270"/>
    <lineage>
        <taxon>Bacteria</taxon>
        <taxon>Pseudomonadati</taxon>
        <taxon>Myxococcota</taxon>
        <taxon>Myxococcia</taxon>
        <taxon>Myxococcales</taxon>
        <taxon>Cystobacterineae</taxon>
        <taxon>Archangiaceae</taxon>
        <taxon>Melittangium</taxon>
    </lineage>
</organism>
<dbReference type="AlphaFoldDB" id="A0A250I9D4"/>
<dbReference type="OrthoDB" id="5520188at2"/>
<sequence length="177" mass="19057">MRRVVAKVVWVGMMLGLFSPSMAQANFLSDGRFSDESYFNPGLLLGAAVRDGRVASALGAELSLHHFTQDGTGMGAFGQWQWMAFSSHRFCAGGQVTSPVYQVLGLELGVAHETGDARHAGTTSVHVAPFFGYGVATLSLRFGIPFHSFESPLPRRGFEAGLNLALKFPSPVATHRK</sequence>
<dbReference type="RefSeq" id="WP_157774768.1">
    <property type="nucleotide sequence ID" value="NZ_CP022163.1"/>
</dbReference>
<evidence type="ECO:0000313" key="2">
    <source>
        <dbReference type="EMBL" id="ATB27576.1"/>
    </source>
</evidence>
<keyword evidence="1" id="KW-0732">Signal</keyword>
<protein>
    <recommendedName>
        <fullName evidence="4">Outer membrane protein beta-barrel domain-containing protein</fullName>
    </recommendedName>
</protein>
<keyword evidence="3" id="KW-1185">Reference proteome</keyword>
<evidence type="ECO:0008006" key="4">
    <source>
        <dbReference type="Google" id="ProtNLM"/>
    </source>
</evidence>